<comment type="caution">
    <text evidence="1">The sequence shown here is derived from an EMBL/GenBank/DDBJ whole genome shotgun (WGS) entry which is preliminary data.</text>
</comment>
<proteinExistence type="predicted"/>
<organism evidence="1 2">
    <name type="scientific">Scutellospora calospora</name>
    <dbReference type="NCBI Taxonomy" id="85575"/>
    <lineage>
        <taxon>Eukaryota</taxon>
        <taxon>Fungi</taxon>
        <taxon>Fungi incertae sedis</taxon>
        <taxon>Mucoromycota</taxon>
        <taxon>Glomeromycotina</taxon>
        <taxon>Glomeromycetes</taxon>
        <taxon>Diversisporales</taxon>
        <taxon>Gigasporaceae</taxon>
        <taxon>Scutellospora</taxon>
    </lineage>
</organism>
<reference evidence="1" key="1">
    <citation type="submission" date="2021-06" db="EMBL/GenBank/DDBJ databases">
        <authorList>
            <person name="Kallberg Y."/>
            <person name="Tangrot J."/>
            <person name="Rosling A."/>
        </authorList>
    </citation>
    <scope>NUCLEOTIDE SEQUENCE</scope>
    <source>
        <strain evidence="1">AU212A</strain>
    </source>
</reference>
<feature type="non-terminal residue" evidence="1">
    <location>
        <position position="1"/>
    </location>
</feature>
<dbReference type="Proteomes" id="UP000789860">
    <property type="component" value="Unassembled WGS sequence"/>
</dbReference>
<protein>
    <submittedName>
        <fullName evidence="1">8628_t:CDS:1</fullName>
    </submittedName>
</protein>
<name>A0ACA9LVB5_9GLOM</name>
<evidence type="ECO:0000313" key="2">
    <source>
        <dbReference type="Proteomes" id="UP000789860"/>
    </source>
</evidence>
<dbReference type="EMBL" id="CAJVPM010007729">
    <property type="protein sequence ID" value="CAG8548332.1"/>
    <property type="molecule type" value="Genomic_DNA"/>
</dbReference>
<accession>A0ACA9LVB5</accession>
<sequence>KNKLLKDKEEIIDDFNNRMFYYSDFFKKSFDIAEERYQQEKLFSTFFEKVNIEENIKENIIEEKNI</sequence>
<evidence type="ECO:0000313" key="1">
    <source>
        <dbReference type="EMBL" id="CAG8548332.1"/>
    </source>
</evidence>
<keyword evidence="2" id="KW-1185">Reference proteome</keyword>
<gene>
    <name evidence="1" type="ORF">SCALOS_LOCUS5087</name>
</gene>